<keyword evidence="5" id="KW-1185">Reference proteome</keyword>
<evidence type="ECO:0000256" key="2">
    <source>
        <dbReference type="SAM" id="MobiDB-lite"/>
    </source>
</evidence>
<evidence type="ECO:0000259" key="3">
    <source>
        <dbReference type="PROSITE" id="PS50105"/>
    </source>
</evidence>
<dbReference type="InterPro" id="IPR013761">
    <property type="entry name" value="SAM/pointed_sf"/>
</dbReference>
<dbReference type="SMART" id="SM00454">
    <property type="entry name" value="SAM"/>
    <property type="match status" value="1"/>
</dbReference>
<reference evidence="4" key="1">
    <citation type="submission" date="2024-03" db="EMBL/GenBank/DDBJ databases">
        <authorList>
            <consortium name="ELIXIR-Norway"/>
            <consortium name="Elixir Norway"/>
        </authorList>
    </citation>
    <scope>NUCLEOTIDE SEQUENCE</scope>
</reference>
<sequence length="276" mass="30433">MEEVQEPVSPQKRKRRPSVRLGEIGYSAPYLKASFVLEPAKRKKQQQVVESGVSPVKAPRTRLLDHVAVERKQQRDERWSPLEAADTGQQQNGALPVDEHETSFAKTSSSSLELYGDGGKVAADSRDPATTSAEEEQGDAHHPNSHGDEIQGAIEDGPMRNNRSGKQRTVAKQDLEQNLGTRQRGDSDTAGENGAHLLPAAKPTIRQCISLTSGVQGWLRVLDLARYAETFELHEVDNEVLPLLTMEDLREMGVNAVGARRKMFTAIQDLHHGYGT</sequence>
<keyword evidence="1" id="KW-0677">Repeat</keyword>
<feature type="region of interest" description="Disordered" evidence="2">
    <location>
        <begin position="1"/>
        <end position="20"/>
    </location>
</feature>
<dbReference type="Proteomes" id="UP001497522">
    <property type="component" value="Chromosome 11"/>
</dbReference>
<dbReference type="PANTHER" id="PTHR10627">
    <property type="entry name" value="SCP160"/>
    <property type="match status" value="1"/>
</dbReference>
<dbReference type="Gene3D" id="1.10.150.50">
    <property type="entry name" value="Transcription Factor, Ets-1"/>
    <property type="match status" value="1"/>
</dbReference>
<organism evidence="4 5">
    <name type="scientific">Sphagnum jensenii</name>
    <dbReference type="NCBI Taxonomy" id="128206"/>
    <lineage>
        <taxon>Eukaryota</taxon>
        <taxon>Viridiplantae</taxon>
        <taxon>Streptophyta</taxon>
        <taxon>Embryophyta</taxon>
        <taxon>Bryophyta</taxon>
        <taxon>Sphagnophytina</taxon>
        <taxon>Sphagnopsida</taxon>
        <taxon>Sphagnales</taxon>
        <taxon>Sphagnaceae</taxon>
        <taxon>Sphagnum</taxon>
    </lineage>
</organism>
<feature type="compositionally biased region" description="Basic and acidic residues" evidence="2">
    <location>
        <begin position="138"/>
        <end position="149"/>
    </location>
</feature>
<feature type="compositionally biased region" description="Basic and acidic residues" evidence="2">
    <location>
        <begin position="62"/>
        <end position="80"/>
    </location>
</feature>
<feature type="domain" description="SAM" evidence="3">
    <location>
        <begin position="215"/>
        <end position="273"/>
    </location>
</feature>
<evidence type="ECO:0000313" key="5">
    <source>
        <dbReference type="Proteomes" id="UP001497522"/>
    </source>
</evidence>
<dbReference type="PROSITE" id="PS50105">
    <property type="entry name" value="SAM_DOMAIN"/>
    <property type="match status" value="1"/>
</dbReference>
<dbReference type="Pfam" id="PF00536">
    <property type="entry name" value="SAM_1"/>
    <property type="match status" value="1"/>
</dbReference>
<gene>
    <name evidence="4" type="ORF">CSSPJE1EN2_LOCUS3721</name>
</gene>
<protein>
    <recommendedName>
        <fullName evidence="3">SAM domain-containing protein</fullName>
    </recommendedName>
</protein>
<dbReference type="EMBL" id="OZ023712">
    <property type="protein sequence ID" value="CAK9860726.1"/>
    <property type="molecule type" value="Genomic_DNA"/>
</dbReference>
<evidence type="ECO:0000313" key="4">
    <source>
        <dbReference type="EMBL" id="CAK9860726.1"/>
    </source>
</evidence>
<dbReference type="PANTHER" id="PTHR10627:SF69">
    <property type="entry name" value="PROTEIN BICAUDAL C"/>
    <property type="match status" value="1"/>
</dbReference>
<dbReference type="CDD" id="cd09487">
    <property type="entry name" value="SAM_superfamily"/>
    <property type="match status" value="1"/>
</dbReference>
<dbReference type="SUPFAM" id="SSF47769">
    <property type="entry name" value="SAM/Pointed domain"/>
    <property type="match status" value="1"/>
</dbReference>
<feature type="region of interest" description="Disordered" evidence="2">
    <location>
        <begin position="41"/>
        <end position="194"/>
    </location>
</feature>
<proteinExistence type="predicted"/>
<dbReference type="InterPro" id="IPR001660">
    <property type="entry name" value="SAM"/>
</dbReference>
<evidence type="ECO:0000256" key="1">
    <source>
        <dbReference type="ARBA" id="ARBA00022737"/>
    </source>
</evidence>
<accession>A0ABP1AE60</accession>
<name>A0ABP1AE60_9BRYO</name>